<evidence type="ECO:0000313" key="1">
    <source>
        <dbReference type="EMBL" id="MCW7553338.1"/>
    </source>
</evidence>
<gene>
    <name evidence="1" type="ORF">NX722_11970</name>
</gene>
<protein>
    <submittedName>
        <fullName evidence="1">DUF29 domain-containing protein</fullName>
    </submittedName>
</protein>
<comment type="caution">
    <text evidence="1">The sequence shown here is derived from an EMBL/GenBank/DDBJ whole genome shotgun (WGS) entry which is preliminary data.</text>
</comment>
<reference evidence="1 2" key="1">
    <citation type="submission" date="2022-10" db="EMBL/GenBank/DDBJ databases">
        <title>High-quality genome sequences of two octocoral-associated bacteria, Endozoicomonas euniceicola EF212 and Endozoicomonas gorgoniicola PS125.</title>
        <authorList>
            <person name="Chiou Y.-J."/>
            <person name="Chen Y.-H."/>
        </authorList>
    </citation>
    <scope>NUCLEOTIDE SEQUENCE [LARGE SCALE GENOMIC DNA]</scope>
    <source>
        <strain evidence="1 2">PS125</strain>
    </source>
</reference>
<dbReference type="EMBL" id="JAPFCC010000001">
    <property type="protein sequence ID" value="MCW7553338.1"/>
    <property type="molecule type" value="Genomic_DNA"/>
</dbReference>
<sequence>MMSDLYNTDFYSWTQAQAKLLREGRLNELDLDNILEEIESMGRSDYRALESRFTVLLMHLLKWQHQPEKRETGHSWEHTIKEQRKQIRRLLRKNPGLKSRIPEILTIAYMDAVEDAHDETGLDVSVFPDVCPWNFETIMDQGFWP</sequence>
<accession>A0ABT3MVD8</accession>
<dbReference type="Gene3D" id="1.20.1220.20">
    <property type="entry name" value="Uncharcterised protein PF01724"/>
    <property type="match status" value="1"/>
</dbReference>
<organism evidence="1 2">
    <name type="scientific">Endozoicomonas gorgoniicola</name>
    <dbReference type="NCBI Taxonomy" id="1234144"/>
    <lineage>
        <taxon>Bacteria</taxon>
        <taxon>Pseudomonadati</taxon>
        <taxon>Pseudomonadota</taxon>
        <taxon>Gammaproteobacteria</taxon>
        <taxon>Oceanospirillales</taxon>
        <taxon>Endozoicomonadaceae</taxon>
        <taxon>Endozoicomonas</taxon>
    </lineage>
</organism>
<proteinExistence type="predicted"/>
<dbReference type="RefSeq" id="WP_262568172.1">
    <property type="nucleotide sequence ID" value="NZ_JAPFCC010000001.1"/>
</dbReference>
<dbReference type="InterPro" id="IPR002636">
    <property type="entry name" value="DUF29"/>
</dbReference>
<evidence type="ECO:0000313" key="2">
    <source>
        <dbReference type="Proteomes" id="UP001209854"/>
    </source>
</evidence>
<dbReference type="PANTHER" id="PTHR34235">
    <property type="entry name" value="SLR1203 PROTEIN-RELATED"/>
    <property type="match status" value="1"/>
</dbReference>
<dbReference type="Pfam" id="PF01724">
    <property type="entry name" value="DUF29"/>
    <property type="match status" value="1"/>
</dbReference>
<keyword evidence="2" id="KW-1185">Reference proteome</keyword>
<dbReference type="Proteomes" id="UP001209854">
    <property type="component" value="Unassembled WGS sequence"/>
</dbReference>
<name>A0ABT3MVD8_9GAMM</name>